<dbReference type="EMBL" id="JAUTXY010000005">
    <property type="protein sequence ID" value="MEE2058435.1"/>
    <property type="molecule type" value="Genomic_DNA"/>
</dbReference>
<comment type="caution">
    <text evidence="2">The sequence shown here is derived from an EMBL/GenBank/DDBJ whole genome shotgun (WGS) entry which is preliminary data.</text>
</comment>
<dbReference type="SUPFAM" id="SSF46785">
    <property type="entry name" value="Winged helix' DNA-binding domain"/>
    <property type="match status" value="1"/>
</dbReference>
<dbReference type="InterPro" id="IPR036390">
    <property type="entry name" value="WH_DNA-bd_sf"/>
</dbReference>
<proteinExistence type="predicted"/>
<dbReference type="InterPro" id="IPR000835">
    <property type="entry name" value="HTH_MarR-typ"/>
</dbReference>
<keyword evidence="3" id="KW-1185">Reference proteome</keyword>
<dbReference type="SMART" id="SM00347">
    <property type="entry name" value="HTH_MARR"/>
    <property type="match status" value="1"/>
</dbReference>
<dbReference type="PANTHER" id="PTHR33164:SF103">
    <property type="entry name" value="REGULATORY PROTEIN MARR"/>
    <property type="match status" value="1"/>
</dbReference>
<name>A0ABU7LA79_9NOCA</name>
<evidence type="ECO:0000313" key="2">
    <source>
        <dbReference type="EMBL" id="MEE2058435.1"/>
    </source>
</evidence>
<accession>A0ABU7LA79</accession>
<dbReference type="Proteomes" id="UP001336020">
    <property type="component" value="Unassembled WGS sequence"/>
</dbReference>
<dbReference type="Gene3D" id="1.10.10.10">
    <property type="entry name" value="Winged helix-like DNA-binding domain superfamily/Winged helix DNA-binding domain"/>
    <property type="match status" value="1"/>
</dbReference>
<gene>
    <name evidence="2" type="ORF">Q7514_12980</name>
</gene>
<sequence>MDKAHETAKTLMELAWWVQRKGPVRSGLEPLPAAERAVLRYLEHHEGSGVTEVGSALNMKTSNVSAVVSGLSERGLIEKSSDPRDKRKSLLHRTDLARANKGRIDAAVTGALEEVLGELSPEHRESLFDSLEALSEVASRLRPYG</sequence>
<evidence type="ECO:0000313" key="3">
    <source>
        <dbReference type="Proteomes" id="UP001336020"/>
    </source>
</evidence>
<dbReference type="InterPro" id="IPR036388">
    <property type="entry name" value="WH-like_DNA-bd_sf"/>
</dbReference>
<reference evidence="2 3" key="1">
    <citation type="submission" date="2023-07" db="EMBL/GenBank/DDBJ databases">
        <authorList>
            <person name="Girao M."/>
            <person name="Carvalho M.F."/>
        </authorList>
    </citation>
    <scope>NUCLEOTIDE SEQUENCE [LARGE SCALE GENOMIC DNA]</scope>
    <source>
        <strain evidence="2 3">YIM65754</strain>
    </source>
</reference>
<protein>
    <submittedName>
        <fullName evidence="2">MarR family transcriptional regulator</fullName>
    </submittedName>
</protein>
<dbReference type="RefSeq" id="WP_330133681.1">
    <property type="nucleotide sequence ID" value="NZ_JAUTXY010000005.1"/>
</dbReference>
<dbReference type="PANTHER" id="PTHR33164">
    <property type="entry name" value="TRANSCRIPTIONAL REGULATOR, MARR FAMILY"/>
    <property type="match status" value="1"/>
</dbReference>
<dbReference type="InterPro" id="IPR039422">
    <property type="entry name" value="MarR/SlyA-like"/>
</dbReference>
<dbReference type="Pfam" id="PF12802">
    <property type="entry name" value="MarR_2"/>
    <property type="match status" value="1"/>
</dbReference>
<dbReference type="PROSITE" id="PS50995">
    <property type="entry name" value="HTH_MARR_2"/>
    <property type="match status" value="1"/>
</dbReference>
<organism evidence="2 3">
    <name type="scientific">Rhodococcus artemisiae</name>
    <dbReference type="NCBI Taxonomy" id="714159"/>
    <lineage>
        <taxon>Bacteria</taxon>
        <taxon>Bacillati</taxon>
        <taxon>Actinomycetota</taxon>
        <taxon>Actinomycetes</taxon>
        <taxon>Mycobacteriales</taxon>
        <taxon>Nocardiaceae</taxon>
        <taxon>Rhodococcus</taxon>
    </lineage>
</organism>
<feature type="domain" description="HTH marR-type" evidence="1">
    <location>
        <begin position="1"/>
        <end position="136"/>
    </location>
</feature>
<evidence type="ECO:0000259" key="1">
    <source>
        <dbReference type="PROSITE" id="PS50995"/>
    </source>
</evidence>